<dbReference type="Proteomes" id="UP000049855">
    <property type="component" value="Unassembled WGS sequence"/>
</dbReference>
<dbReference type="GO" id="GO:0046872">
    <property type="term" value="F:metal ion binding"/>
    <property type="evidence" value="ECO:0007669"/>
    <property type="project" value="UniProtKB-KW"/>
</dbReference>
<accession>A0A0U1L624</accession>
<dbReference type="GO" id="GO:0008705">
    <property type="term" value="F:methionine synthase activity"/>
    <property type="evidence" value="ECO:0007669"/>
    <property type="project" value="UniProtKB-EC"/>
</dbReference>
<dbReference type="GO" id="GO:0046653">
    <property type="term" value="P:tetrahydrofolate metabolic process"/>
    <property type="evidence" value="ECO:0007669"/>
    <property type="project" value="TreeGrafter"/>
</dbReference>
<dbReference type="InterPro" id="IPR011005">
    <property type="entry name" value="Dihydropteroate_synth-like_sf"/>
</dbReference>
<dbReference type="EC" id="2.1.1.13" evidence="8"/>
<proteinExistence type="inferred from homology"/>
<evidence type="ECO:0000256" key="1">
    <source>
        <dbReference type="ARBA" id="ARBA00010398"/>
    </source>
</evidence>
<dbReference type="GO" id="GO:0032259">
    <property type="term" value="P:methylation"/>
    <property type="evidence" value="ECO:0007669"/>
    <property type="project" value="UniProtKB-KW"/>
</dbReference>
<keyword evidence="5" id="KW-0479">Metal-binding</keyword>
<dbReference type="SUPFAM" id="SSF51717">
    <property type="entry name" value="Dihydropteroate synthetase-like"/>
    <property type="match status" value="1"/>
</dbReference>
<keyword evidence="9" id="KW-1185">Reference proteome</keyword>
<dbReference type="GO" id="GO:0050667">
    <property type="term" value="P:homocysteine metabolic process"/>
    <property type="evidence" value="ECO:0007669"/>
    <property type="project" value="TreeGrafter"/>
</dbReference>
<dbReference type="PANTHER" id="PTHR45833">
    <property type="entry name" value="METHIONINE SYNTHASE"/>
    <property type="match status" value="1"/>
</dbReference>
<evidence type="ECO:0000256" key="4">
    <source>
        <dbReference type="ARBA" id="ARBA00022679"/>
    </source>
</evidence>
<protein>
    <submittedName>
        <fullName evidence="8">5-methyltetrahydrofolate--homocysteine methyltransferase</fullName>
        <ecNumber evidence="8">2.1.1.13</ecNumber>
    </submittedName>
</protein>
<keyword evidence="2 8" id="KW-0489">Methyltransferase</keyword>
<evidence type="ECO:0000256" key="6">
    <source>
        <dbReference type="ARBA" id="ARBA00023285"/>
    </source>
</evidence>
<dbReference type="GO" id="GO:0031419">
    <property type="term" value="F:cobalamin binding"/>
    <property type="evidence" value="ECO:0007669"/>
    <property type="project" value="UniProtKB-KW"/>
</dbReference>
<dbReference type="InterPro" id="IPR050554">
    <property type="entry name" value="Met_Synthase/Corrinoid"/>
</dbReference>
<dbReference type="RefSeq" id="WP_021171363.1">
    <property type="nucleotide sequence ID" value="NZ_CTRP01000016.1"/>
</dbReference>
<keyword evidence="3" id="KW-0846">Cobalamin</keyword>
<gene>
    <name evidence="8" type="ORF">SpAn4DRAFT_4512</name>
</gene>
<dbReference type="AlphaFoldDB" id="A0A0U1L624"/>
<name>A0A0U1L624_9FIRM</name>
<evidence type="ECO:0000256" key="3">
    <source>
        <dbReference type="ARBA" id="ARBA00022628"/>
    </source>
</evidence>
<sequence length="267" mass="29665">MLIIGELINTSRKAIREAVEARNTAYIQEVAKQQEAAGANYLDVNCGTMVGQEIECMEWLVNTIQEVTDIPLCIDSPDENALKAGLMLAKTTNGKRMINSTTAEEKRYQAVIPLVKEFNAKIVALCIEDAGMPETAEDRLRIASKLVDDMEKEGIQQDDIYLDPLIKPLSTNDKYGKSVLDAIYAIKQKYPAVHLTCGLSNISYGFPNRAVLNRLFVVQTMTVGMDGYILNPTDKAMMGVVYAGQALLGNDRFCKNYLKAHRKGLYE</sequence>
<dbReference type="InterPro" id="IPR000489">
    <property type="entry name" value="Pterin-binding_dom"/>
</dbReference>
<evidence type="ECO:0000256" key="2">
    <source>
        <dbReference type="ARBA" id="ARBA00022603"/>
    </source>
</evidence>
<comment type="similarity">
    <text evidence="1">Belongs to the vitamin-B12 dependent methionine synthase family.</text>
</comment>
<evidence type="ECO:0000256" key="5">
    <source>
        <dbReference type="ARBA" id="ARBA00022723"/>
    </source>
</evidence>
<dbReference type="GO" id="GO:0005829">
    <property type="term" value="C:cytosol"/>
    <property type="evidence" value="ECO:0007669"/>
    <property type="project" value="TreeGrafter"/>
</dbReference>
<evidence type="ECO:0000313" key="8">
    <source>
        <dbReference type="EMBL" id="CQR75148.1"/>
    </source>
</evidence>
<dbReference type="Gene3D" id="3.20.20.20">
    <property type="entry name" value="Dihydropteroate synthase-like"/>
    <property type="match status" value="1"/>
</dbReference>
<organism evidence="8 9">
    <name type="scientific">Sporomusa ovata</name>
    <dbReference type="NCBI Taxonomy" id="2378"/>
    <lineage>
        <taxon>Bacteria</taxon>
        <taxon>Bacillati</taxon>
        <taxon>Bacillota</taxon>
        <taxon>Negativicutes</taxon>
        <taxon>Selenomonadales</taxon>
        <taxon>Sporomusaceae</taxon>
        <taxon>Sporomusa</taxon>
    </lineage>
</organism>
<dbReference type="PANTHER" id="PTHR45833:SF1">
    <property type="entry name" value="METHIONINE SYNTHASE"/>
    <property type="match status" value="1"/>
</dbReference>
<dbReference type="Pfam" id="PF00809">
    <property type="entry name" value="Pterin_bind"/>
    <property type="match status" value="1"/>
</dbReference>
<reference evidence="9" key="1">
    <citation type="submission" date="2015-03" db="EMBL/GenBank/DDBJ databases">
        <authorList>
            <person name="Nijsse Bart"/>
        </authorList>
    </citation>
    <scope>NUCLEOTIDE SEQUENCE [LARGE SCALE GENOMIC DNA]</scope>
</reference>
<dbReference type="PROSITE" id="PS50972">
    <property type="entry name" value="PTERIN_BINDING"/>
    <property type="match status" value="1"/>
</dbReference>
<keyword evidence="4 8" id="KW-0808">Transferase</keyword>
<dbReference type="EMBL" id="CTRP01000016">
    <property type="protein sequence ID" value="CQR75148.1"/>
    <property type="molecule type" value="Genomic_DNA"/>
</dbReference>
<feature type="domain" description="Pterin-binding" evidence="7">
    <location>
        <begin position="1"/>
        <end position="266"/>
    </location>
</feature>
<evidence type="ECO:0000259" key="7">
    <source>
        <dbReference type="PROSITE" id="PS50972"/>
    </source>
</evidence>
<evidence type="ECO:0000313" key="9">
    <source>
        <dbReference type="Proteomes" id="UP000049855"/>
    </source>
</evidence>
<keyword evidence="6" id="KW-0170">Cobalt</keyword>
<dbReference type="NCBIfam" id="NF005719">
    <property type="entry name" value="PRK07535.1"/>
    <property type="match status" value="1"/>
</dbReference>